<evidence type="ECO:0000256" key="5">
    <source>
        <dbReference type="ARBA" id="ARBA00022679"/>
    </source>
</evidence>
<feature type="domain" description="Phosphoadenosine phosphosulphate reductase" evidence="13">
    <location>
        <begin position="66"/>
        <end position="135"/>
    </location>
</feature>
<dbReference type="PANTHER" id="PTHR23293">
    <property type="entry name" value="FAD SYNTHETASE-RELATED FMN ADENYLYLTRANSFERASE"/>
    <property type="match status" value="1"/>
</dbReference>
<dbReference type="GO" id="GO:0003919">
    <property type="term" value="F:FMN adenylyltransferase activity"/>
    <property type="evidence" value="ECO:0007669"/>
    <property type="project" value="UniProtKB-EC"/>
</dbReference>
<proteinExistence type="predicted"/>
<evidence type="ECO:0000256" key="9">
    <source>
        <dbReference type="ARBA" id="ARBA00022840"/>
    </source>
</evidence>
<sequence length="258" mass="30263">VNMKHCCLQTETLTNNNLDKRRMSAEPNSECELQITTTIRKHIQERVQIVYEFIESTLQIYKLEELIFCFNGGKDCTVLLDVLMRYLQQQNIDSRSIPMLYIESHDSFADIDEFVANCVQRYQVQLIKYQQPLMSALKHMTEDMPEIKAVFMGCRNTDPYCDKIKPMQPTDNGWPAMMRLNPLLEWSYHDIWHYIHIHNVPYCSLYDRGYTSIGHRNNTLPNPHLLFDSCANKDTPACYKPAWELVDATQERAGRQSK</sequence>
<keyword evidence="6" id="KW-0548">Nucleotidyltransferase</keyword>
<gene>
    <name evidence="14" type="ORF">Dbus_chrXg361</name>
</gene>
<dbReference type="OrthoDB" id="270728at2759"/>
<keyword evidence="3" id="KW-0285">Flavoprotein</keyword>
<evidence type="ECO:0000256" key="10">
    <source>
        <dbReference type="ARBA" id="ARBA00031145"/>
    </source>
</evidence>
<evidence type="ECO:0000256" key="1">
    <source>
        <dbReference type="ARBA" id="ARBA00004726"/>
    </source>
</evidence>
<dbReference type="EC" id="2.7.7.2" evidence="2"/>
<organism evidence="14 15">
    <name type="scientific">Drosophila busckii</name>
    <name type="common">Fruit fly</name>
    <dbReference type="NCBI Taxonomy" id="30019"/>
    <lineage>
        <taxon>Eukaryota</taxon>
        <taxon>Metazoa</taxon>
        <taxon>Ecdysozoa</taxon>
        <taxon>Arthropoda</taxon>
        <taxon>Hexapoda</taxon>
        <taxon>Insecta</taxon>
        <taxon>Pterygota</taxon>
        <taxon>Neoptera</taxon>
        <taxon>Endopterygota</taxon>
        <taxon>Diptera</taxon>
        <taxon>Brachycera</taxon>
        <taxon>Muscomorpha</taxon>
        <taxon>Ephydroidea</taxon>
        <taxon>Drosophilidae</taxon>
        <taxon>Drosophila</taxon>
    </lineage>
</organism>
<dbReference type="GO" id="GO:0005524">
    <property type="term" value="F:ATP binding"/>
    <property type="evidence" value="ECO:0007669"/>
    <property type="project" value="UniProtKB-KW"/>
</dbReference>
<dbReference type="CDD" id="cd23948">
    <property type="entry name" value="FAD_synthase"/>
    <property type="match status" value="1"/>
</dbReference>
<feature type="non-terminal residue" evidence="14">
    <location>
        <position position="1"/>
    </location>
</feature>
<dbReference type="STRING" id="30019.A0A0M4EXK7"/>
<evidence type="ECO:0000256" key="2">
    <source>
        <dbReference type="ARBA" id="ARBA00012393"/>
    </source>
</evidence>
<keyword evidence="15" id="KW-1185">Reference proteome</keyword>
<keyword evidence="5" id="KW-0808">Transferase</keyword>
<name>A0A0M4EXK7_DROBS</name>
<dbReference type="PANTHER" id="PTHR23293:SF9">
    <property type="entry name" value="FAD SYNTHASE"/>
    <property type="match status" value="1"/>
</dbReference>
<keyword evidence="4" id="KW-0288">FMN</keyword>
<evidence type="ECO:0000313" key="15">
    <source>
        <dbReference type="Proteomes" id="UP000494163"/>
    </source>
</evidence>
<dbReference type="SMR" id="A0A0M4EXK7"/>
<dbReference type="OMA" id="EEFVQWS"/>
<evidence type="ECO:0000256" key="4">
    <source>
        <dbReference type="ARBA" id="ARBA00022643"/>
    </source>
</evidence>
<dbReference type="InterPro" id="IPR014729">
    <property type="entry name" value="Rossmann-like_a/b/a_fold"/>
</dbReference>
<dbReference type="AlphaFoldDB" id="A0A0M4EXK7"/>
<dbReference type="Proteomes" id="UP000494163">
    <property type="component" value="Chromosome X"/>
</dbReference>
<accession>A0A0M4EXK7</accession>
<feature type="domain" description="Phosphoadenosine phosphosulphate reductase" evidence="13">
    <location>
        <begin position="143"/>
        <end position="220"/>
    </location>
</feature>
<dbReference type="GO" id="GO:0006747">
    <property type="term" value="P:FAD biosynthetic process"/>
    <property type="evidence" value="ECO:0007669"/>
    <property type="project" value="TreeGrafter"/>
</dbReference>
<protein>
    <recommendedName>
        <fullName evidence="2">FAD synthase</fullName>
        <ecNumber evidence="2">2.7.7.2</ecNumber>
    </recommendedName>
    <alternativeName>
        <fullName evidence="10">FAD pyrophosphorylase</fullName>
    </alternativeName>
    <alternativeName>
        <fullName evidence="11">FMN adenylyltransferase</fullName>
    </alternativeName>
</protein>
<evidence type="ECO:0000256" key="11">
    <source>
        <dbReference type="ARBA" id="ARBA00031871"/>
    </source>
</evidence>
<evidence type="ECO:0000313" key="14">
    <source>
        <dbReference type="EMBL" id="ALC48505.1"/>
    </source>
</evidence>
<comment type="catalytic activity">
    <reaction evidence="12">
        <text>FMN + ATP + H(+) = FAD + diphosphate</text>
        <dbReference type="Rhea" id="RHEA:17237"/>
        <dbReference type="ChEBI" id="CHEBI:15378"/>
        <dbReference type="ChEBI" id="CHEBI:30616"/>
        <dbReference type="ChEBI" id="CHEBI:33019"/>
        <dbReference type="ChEBI" id="CHEBI:57692"/>
        <dbReference type="ChEBI" id="CHEBI:58210"/>
        <dbReference type="EC" id="2.7.7.2"/>
    </reaction>
</comment>
<dbReference type="EMBL" id="CP012528">
    <property type="protein sequence ID" value="ALC48505.1"/>
    <property type="molecule type" value="Genomic_DNA"/>
</dbReference>
<dbReference type="Pfam" id="PF01507">
    <property type="entry name" value="PAPS_reduct"/>
    <property type="match status" value="2"/>
</dbReference>
<comment type="pathway">
    <text evidence="1">Cofactor biosynthesis; FAD biosynthesis; FAD from FMN: step 1/1.</text>
</comment>
<evidence type="ECO:0000256" key="6">
    <source>
        <dbReference type="ARBA" id="ARBA00022695"/>
    </source>
</evidence>
<dbReference type="SUPFAM" id="SSF52402">
    <property type="entry name" value="Adenine nucleotide alpha hydrolases-like"/>
    <property type="match status" value="1"/>
</dbReference>
<evidence type="ECO:0000256" key="3">
    <source>
        <dbReference type="ARBA" id="ARBA00022630"/>
    </source>
</evidence>
<evidence type="ECO:0000256" key="12">
    <source>
        <dbReference type="ARBA" id="ARBA00049494"/>
    </source>
</evidence>
<evidence type="ECO:0000259" key="13">
    <source>
        <dbReference type="Pfam" id="PF01507"/>
    </source>
</evidence>
<keyword evidence="7" id="KW-0547">Nucleotide-binding</keyword>
<keyword evidence="9" id="KW-0067">ATP-binding</keyword>
<dbReference type="InterPro" id="IPR002500">
    <property type="entry name" value="PAPS_reduct_dom"/>
</dbReference>
<keyword evidence="8" id="KW-0274">FAD</keyword>
<reference evidence="14 15" key="1">
    <citation type="submission" date="2015-08" db="EMBL/GenBank/DDBJ databases">
        <title>Ancestral chromatin configuration constrains chromatin evolution on differentiating sex chromosomes in Drosophila.</title>
        <authorList>
            <person name="Zhou Q."/>
            <person name="Bachtrog D."/>
        </authorList>
    </citation>
    <scope>NUCLEOTIDE SEQUENCE [LARGE SCALE GENOMIC DNA]</scope>
    <source>
        <tissue evidence="14">Whole larvae</tissue>
    </source>
</reference>
<evidence type="ECO:0000256" key="7">
    <source>
        <dbReference type="ARBA" id="ARBA00022741"/>
    </source>
</evidence>
<evidence type="ECO:0000256" key="8">
    <source>
        <dbReference type="ARBA" id="ARBA00022827"/>
    </source>
</evidence>
<dbReference type="Gene3D" id="3.40.50.620">
    <property type="entry name" value="HUPs"/>
    <property type="match status" value="1"/>
</dbReference>